<dbReference type="CDD" id="cd07035">
    <property type="entry name" value="TPP_PYR_POX_like"/>
    <property type="match status" value="1"/>
</dbReference>
<sequence length="595" mass="63377">MNDLTLSGIDVPVASSDNGIWGSDVVAQMLRALDIPYLALNPGSSFRGLHDSLVNHLGNQQPQMLLCLHEEHAVAVAHGYAKVTGKPMGVILHSNVGLMHGVMAIYNAWCDRVPMLILGATGPVDAAERRPWIDWLHTAKDQGALIRPYVKWDDQPVSVAATIDSLIRASNLTRSAPQAPTYVCLDVSMQEKRLEEMPLLPDPKRFAVASPSVPAAAEIDRVAGLLRNAKTPLILFGRMSRSESDWGRRVALAEHLGAAVVTDIKTAAVFPTDHPLHAAKPSFFLDAQAADTIRAADVILAFDWVDLGGTLRQADSALSARVISVSLDHHLHNGWSMDHQALAPADLHLAADPDATMHLIADELGAGRGSAPAILPALPVLSFDGERSLDVVSLAAAMGEALREEVISLVRLPLGWATEAWHFRHPLDYLGIDGGAGIGSGPGMLIGAALALKGSGRLPVAVLGDGDTMMAASALWTAAHYKLPFVAIVSNNRSFYNDEIHQERVAKQRQRPVENKWIGQRIDEPDIDIAAIARAQGLTGIGPVRTVAALRDAVAEAVKAARAGASVLIDARVMPGYNPAMAAGMTRHAGQAPKG</sequence>
<proteinExistence type="inferred from homology"/>
<evidence type="ECO:0000256" key="1">
    <source>
        <dbReference type="ARBA" id="ARBA00007812"/>
    </source>
</evidence>
<dbReference type="Pfam" id="PF02776">
    <property type="entry name" value="TPP_enzyme_N"/>
    <property type="match status" value="1"/>
</dbReference>
<reference evidence="8" key="1">
    <citation type="journal article" date="2019" name="Int. J. Syst. Evol. Microbiol.">
        <title>The Global Catalogue of Microorganisms (GCM) 10K type strain sequencing project: providing services to taxonomists for standard genome sequencing and annotation.</title>
        <authorList>
            <consortium name="The Broad Institute Genomics Platform"/>
            <consortium name="The Broad Institute Genome Sequencing Center for Infectious Disease"/>
            <person name="Wu L."/>
            <person name="Ma J."/>
        </authorList>
    </citation>
    <scope>NUCLEOTIDE SEQUENCE [LARGE SCALE GENOMIC DNA]</scope>
    <source>
        <strain evidence="8">CGMCC 1.16326</strain>
    </source>
</reference>
<dbReference type="PANTHER" id="PTHR18968">
    <property type="entry name" value="THIAMINE PYROPHOSPHATE ENZYMES"/>
    <property type="match status" value="1"/>
</dbReference>
<accession>A0ABW0HDT3</accession>
<dbReference type="SUPFAM" id="SSF52518">
    <property type="entry name" value="Thiamin diphosphate-binding fold (THDP-binding)"/>
    <property type="match status" value="2"/>
</dbReference>
<organism evidence="7 8">
    <name type="scientific">Bosea vestrisii</name>
    <dbReference type="NCBI Taxonomy" id="151416"/>
    <lineage>
        <taxon>Bacteria</taxon>
        <taxon>Pseudomonadati</taxon>
        <taxon>Pseudomonadota</taxon>
        <taxon>Alphaproteobacteria</taxon>
        <taxon>Hyphomicrobiales</taxon>
        <taxon>Boseaceae</taxon>
        <taxon>Bosea</taxon>
    </lineage>
</organism>
<evidence type="ECO:0000256" key="3">
    <source>
        <dbReference type="RuleBase" id="RU362132"/>
    </source>
</evidence>
<dbReference type="Gene3D" id="3.40.50.1220">
    <property type="entry name" value="TPP-binding domain"/>
    <property type="match status" value="1"/>
</dbReference>
<dbReference type="EMBL" id="JBHSLV010000033">
    <property type="protein sequence ID" value="MFC5394815.1"/>
    <property type="molecule type" value="Genomic_DNA"/>
</dbReference>
<name>A0ABW0HDT3_9HYPH</name>
<dbReference type="Proteomes" id="UP001596104">
    <property type="component" value="Unassembled WGS sequence"/>
</dbReference>
<dbReference type="Gene3D" id="3.40.50.970">
    <property type="match status" value="2"/>
</dbReference>
<comment type="similarity">
    <text evidence="1 3">Belongs to the TPP enzyme family.</text>
</comment>
<dbReference type="InterPro" id="IPR012001">
    <property type="entry name" value="Thiamin_PyroP_enz_TPP-bd_dom"/>
</dbReference>
<dbReference type="InterPro" id="IPR045229">
    <property type="entry name" value="TPP_enz"/>
</dbReference>
<evidence type="ECO:0000256" key="2">
    <source>
        <dbReference type="ARBA" id="ARBA00023052"/>
    </source>
</evidence>
<gene>
    <name evidence="7" type="ORF">ACFPPC_19440</name>
</gene>
<dbReference type="CDD" id="cd02002">
    <property type="entry name" value="TPP_BFDC"/>
    <property type="match status" value="1"/>
</dbReference>
<dbReference type="InterPro" id="IPR029061">
    <property type="entry name" value="THDP-binding"/>
</dbReference>
<feature type="domain" description="Thiamine pyrophosphate enzyme N-terminal TPP-binding" evidence="6">
    <location>
        <begin position="21"/>
        <end position="128"/>
    </location>
</feature>
<evidence type="ECO:0000313" key="7">
    <source>
        <dbReference type="EMBL" id="MFC5394815.1"/>
    </source>
</evidence>
<dbReference type="InterPro" id="IPR029035">
    <property type="entry name" value="DHS-like_NAD/FAD-binding_dom"/>
</dbReference>
<protein>
    <submittedName>
        <fullName evidence="7">Thiamine pyrophosphate-binding protein</fullName>
    </submittedName>
</protein>
<comment type="caution">
    <text evidence="7">The sequence shown here is derived from an EMBL/GenBank/DDBJ whole genome shotgun (WGS) entry which is preliminary data.</text>
</comment>
<dbReference type="InterPro" id="IPR011766">
    <property type="entry name" value="TPP_enzyme_TPP-bd"/>
</dbReference>
<dbReference type="Pfam" id="PF00205">
    <property type="entry name" value="TPP_enzyme_M"/>
    <property type="match status" value="1"/>
</dbReference>
<keyword evidence="8" id="KW-1185">Reference proteome</keyword>
<keyword evidence="2 3" id="KW-0786">Thiamine pyrophosphate</keyword>
<dbReference type="SUPFAM" id="SSF52467">
    <property type="entry name" value="DHS-like NAD/FAD-binding domain"/>
    <property type="match status" value="1"/>
</dbReference>
<evidence type="ECO:0000259" key="4">
    <source>
        <dbReference type="Pfam" id="PF00205"/>
    </source>
</evidence>
<feature type="domain" description="Thiamine pyrophosphate enzyme TPP-binding" evidence="5">
    <location>
        <begin position="416"/>
        <end position="568"/>
    </location>
</feature>
<dbReference type="InterPro" id="IPR012000">
    <property type="entry name" value="Thiamin_PyroP_enz_cen_dom"/>
</dbReference>
<evidence type="ECO:0000313" key="8">
    <source>
        <dbReference type="Proteomes" id="UP001596104"/>
    </source>
</evidence>
<evidence type="ECO:0000259" key="5">
    <source>
        <dbReference type="Pfam" id="PF02775"/>
    </source>
</evidence>
<evidence type="ECO:0000259" key="6">
    <source>
        <dbReference type="Pfam" id="PF02776"/>
    </source>
</evidence>
<dbReference type="RefSeq" id="WP_377010353.1">
    <property type="nucleotide sequence ID" value="NZ_JBHSLV010000033.1"/>
</dbReference>
<dbReference type="PANTHER" id="PTHR18968:SF13">
    <property type="entry name" value="ACETOLACTATE SYNTHASE CATALYTIC SUBUNIT, MITOCHONDRIAL"/>
    <property type="match status" value="1"/>
</dbReference>
<dbReference type="Pfam" id="PF02775">
    <property type="entry name" value="TPP_enzyme_C"/>
    <property type="match status" value="1"/>
</dbReference>
<feature type="domain" description="Thiamine pyrophosphate enzyme central" evidence="4">
    <location>
        <begin position="219"/>
        <end position="329"/>
    </location>
</feature>